<dbReference type="GO" id="GO:0038023">
    <property type="term" value="F:signaling receptor activity"/>
    <property type="evidence" value="ECO:0007669"/>
    <property type="project" value="InterPro"/>
</dbReference>
<evidence type="ECO:0000256" key="4">
    <source>
        <dbReference type="ARBA" id="ARBA00022692"/>
    </source>
</evidence>
<dbReference type="FunFam" id="3.40.190.10:FF:000072">
    <property type="entry name" value="glutamate receptor ionotropic, kainate 4"/>
    <property type="match status" value="1"/>
</dbReference>
<keyword evidence="15" id="KW-0407">Ion channel</keyword>
<dbReference type="InterPro" id="IPR028082">
    <property type="entry name" value="Peripla_BP_I"/>
</dbReference>
<feature type="transmembrane region" description="Helical" evidence="21">
    <location>
        <begin position="538"/>
        <end position="557"/>
    </location>
</feature>
<reference evidence="24" key="2">
    <citation type="submission" date="2015-02" db="UniProtKB">
        <authorList>
            <consortium name="EnsemblMetazoa"/>
        </authorList>
    </citation>
    <scope>IDENTIFICATION</scope>
</reference>
<keyword evidence="7" id="KW-0770">Synapse</keyword>
<feature type="disulfide bond" evidence="20">
    <location>
        <begin position="725"/>
        <end position="781"/>
    </location>
</feature>
<evidence type="ECO:0000256" key="8">
    <source>
        <dbReference type="ARBA" id="ARBA00023065"/>
    </source>
</evidence>
<evidence type="ECO:0000256" key="14">
    <source>
        <dbReference type="ARBA" id="ARBA00023286"/>
    </source>
</evidence>
<evidence type="ECO:0000256" key="21">
    <source>
        <dbReference type="SAM" id="Phobius"/>
    </source>
</evidence>
<feature type="binding site" evidence="18">
    <location>
        <position position="713"/>
    </location>
    <ligand>
        <name>L-glutamate</name>
        <dbReference type="ChEBI" id="CHEBI:29985"/>
    </ligand>
</feature>
<reference evidence="25" key="1">
    <citation type="submission" date="2011-05" db="EMBL/GenBank/DDBJ databases">
        <authorList>
            <person name="Richards S.R."/>
            <person name="Qu J."/>
            <person name="Jiang H."/>
            <person name="Jhangiani S.N."/>
            <person name="Agravi P."/>
            <person name="Goodspeed R."/>
            <person name="Gross S."/>
            <person name="Mandapat C."/>
            <person name="Jackson L."/>
            <person name="Mathew T."/>
            <person name="Pu L."/>
            <person name="Thornton R."/>
            <person name="Saada N."/>
            <person name="Wilczek-Boney K.B."/>
            <person name="Lee S."/>
            <person name="Kovar C."/>
            <person name="Wu Y."/>
            <person name="Scherer S.E."/>
            <person name="Worley K.C."/>
            <person name="Muzny D.M."/>
            <person name="Gibbs R."/>
        </authorList>
    </citation>
    <scope>NUCLEOTIDE SEQUENCE</scope>
    <source>
        <strain evidence="25">Brora</strain>
    </source>
</reference>
<feature type="binding site" evidence="18">
    <location>
        <position position="664"/>
    </location>
    <ligand>
        <name>L-glutamate</name>
        <dbReference type="ChEBI" id="CHEBI:29985"/>
    </ligand>
</feature>
<feature type="transmembrane region" description="Helical" evidence="21">
    <location>
        <begin position="800"/>
        <end position="824"/>
    </location>
</feature>
<dbReference type="FunFam" id="1.10.287.70:FF:000010">
    <property type="entry name" value="Putative glutamate receptor ionotropic kainate 1"/>
    <property type="match status" value="1"/>
</dbReference>
<dbReference type="InterPro" id="IPR019594">
    <property type="entry name" value="Glu/Gly-bd"/>
</dbReference>
<keyword evidence="6 21" id="KW-1133">Transmembrane helix</keyword>
<feature type="site" description="Interaction with the cone snail toxin Con-ikot-ikot" evidence="19">
    <location>
        <position position="670"/>
    </location>
</feature>
<feature type="domain" description="Ionotropic glutamate receptor L-glutamate and glycine-binding" evidence="23">
    <location>
        <begin position="419"/>
        <end position="482"/>
    </location>
</feature>
<dbReference type="eggNOG" id="KOG1052">
    <property type="taxonomic scope" value="Eukaryota"/>
</dbReference>
<evidence type="ECO:0000313" key="25">
    <source>
        <dbReference type="Proteomes" id="UP000014500"/>
    </source>
</evidence>
<dbReference type="Gene3D" id="3.40.50.2300">
    <property type="match status" value="2"/>
</dbReference>
<evidence type="ECO:0008006" key="26">
    <source>
        <dbReference type="Google" id="ProtNLM"/>
    </source>
</evidence>
<dbReference type="PRINTS" id="PR00177">
    <property type="entry name" value="NMDARECEPTOR"/>
</dbReference>
<proteinExistence type="inferred from homology"/>
<evidence type="ECO:0000256" key="17">
    <source>
        <dbReference type="ARBA" id="ARBA00034107"/>
    </source>
</evidence>
<evidence type="ECO:0000256" key="3">
    <source>
        <dbReference type="ARBA" id="ARBA00022475"/>
    </source>
</evidence>
<organism evidence="24 25">
    <name type="scientific">Strigamia maritima</name>
    <name type="common">European centipede</name>
    <name type="synonym">Geophilus maritimus</name>
    <dbReference type="NCBI Taxonomy" id="126957"/>
    <lineage>
        <taxon>Eukaryota</taxon>
        <taxon>Metazoa</taxon>
        <taxon>Ecdysozoa</taxon>
        <taxon>Arthropoda</taxon>
        <taxon>Myriapoda</taxon>
        <taxon>Chilopoda</taxon>
        <taxon>Pleurostigmophora</taxon>
        <taxon>Geophilomorpha</taxon>
        <taxon>Linotaeniidae</taxon>
        <taxon>Strigamia</taxon>
    </lineage>
</organism>
<dbReference type="FunFam" id="3.40.190.10:FF:000167">
    <property type="entry name" value="Eye-enriched kainate receptor, isoform B"/>
    <property type="match status" value="1"/>
</dbReference>
<dbReference type="SMART" id="SM00918">
    <property type="entry name" value="Lig_chan-Glu_bd"/>
    <property type="match status" value="1"/>
</dbReference>
<dbReference type="PANTHER" id="PTHR18966">
    <property type="entry name" value="IONOTROPIC GLUTAMATE RECEPTOR"/>
    <property type="match status" value="1"/>
</dbReference>
<keyword evidence="20" id="KW-1015">Disulfide bond</keyword>
<evidence type="ECO:0000256" key="20">
    <source>
        <dbReference type="PIRSR" id="PIRSR601508-3"/>
    </source>
</evidence>
<dbReference type="EnsemblMetazoa" id="SMAR013852-RA">
    <property type="protein sequence ID" value="SMAR013852-PA"/>
    <property type="gene ID" value="SMAR013852"/>
</dbReference>
<keyword evidence="3" id="KW-1003">Cell membrane</keyword>
<evidence type="ECO:0000256" key="9">
    <source>
        <dbReference type="ARBA" id="ARBA00023136"/>
    </source>
</evidence>
<dbReference type="Pfam" id="PF00060">
    <property type="entry name" value="Lig_chan"/>
    <property type="match status" value="1"/>
</dbReference>
<dbReference type="SUPFAM" id="SSF53822">
    <property type="entry name" value="Periplasmic binding protein-like I"/>
    <property type="match status" value="1"/>
</dbReference>
<keyword evidence="13" id="KW-0966">Cell projection</keyword>
<dbReference type="GO" id="GO:0045211">
    <property type="term" value="C:postsynaptic membrane"/>
    <property type="evidence" value="ECO:0007669"/>
    <property type="project" value="UniProtKB-SubCell"/>
</dbReference>
<accession>T1JJ21</accession>
<feature type="transmembrane region" description="Helical" evidence="21">
    <location>
        <begin position="614"/>
        <end position="636"/>
    </location>
</feature>
<dbReference type="InterPro" id="IPR001828">
    <property type="entry name" value="ANF_lig-bd_rcpt"/>
</dbReference>
<keyword evidence="4 21" id="KW-0812">Transmembrane</keyword>
<keyword evidence="9 21" id="KW-0472">Membrane</keyword>
<dbReference type="Pfam" id="PF01094">
    <property type="entry name" value="ANF_receptor"/>
    <property type="match status" value="1"/>
</dbReference>
<dbReference type="Gene3D" id="1.10.287.70">
    <property type="match status" value="1"/>
</dbReference>
<feature type="binding site" evidence="18">
    <location>
        <position position="493"/>
    </location>
    <ligand>
        <name>L-glutamate</name>
        <dbReference type="ChEBI" id="CHEBI:29985"/>
    </ligand>
</feature>
<keyword evidence="8" id="KW-0406">Ion transport</keyword>
<dbReference type="GO" id="GO:0015276">
    <property type="term" value="F:ligand-gated monoatomic ion channel activity"/>
    <property type="evidence" value="ECO:0007669"/>
    <property type="project" value="InterPro"/>
</dbReference>
<dbReference type="Proteomes" id="UP000014500">
    <property type="component" value="Unassembled WGS sequence"/>
</dbReference>
<evidence type="ECO:0000256" key="16">
    <source>
        <dbReference type="ARBA" id="ARBA00034104"/>
    </source>
</evidence>
<keyword evidence="5" id="KW-0732">Signal</keyword>
<keyword evidence="25" id="KW-1185">Reference proteome</keyword>
<evidence type="ECO:0000256" key="1">
    <source>
        <dbReference type="ARBA" id="ARBA00008685"/>
    </source>
</evidence>
<evidence type="ECO:0000256" key="11">
    <source>
        <dbReference type="ARBA" id="ARBA00023180"/>
    </source>
</evidence>
<dbReference type="Gene3D" id="3.40.190.10">
    <property type="entry name" value="Periplasmic binding protein-like II"/>
    <property type="match status" value="1"/>
</dbReference>
<keyword evidence="14" id="KW-1071">Ligand-gated ion channel</keyword>
<evidence type="ECO:0000256" key="18">
    <source>
        <dbReference type="PIRSR" id="PIRSR601508-1"/>
    </source>
</evidence>
<feature type="binding site" evidence="18">
    <location>
        <position position="665"/>
    </location>
    <ligand>
        <name>L-glutamate</name>
        <dbReference type="ChEBI" id="CHEBI:29985"/>
    </ligand>
</feature>
<evidence type="ECO:0000259" key="23">
    <source>
        <dbReference type="SMART" id="SM00918"/>
    </source>
</evidence>
<dbReference type="SUPFAM" id="SSF81324">
    <property type="entry name" value="Voltage-gated potassium channels"/>
    <property type="match status" value="1"/>
</dbReference>
<feature type="site" description="Crucial to convey clamshell closure to channel opening" evidence="19">
    <location>
        <position position="643"/>
    </location>
</feature>
<dbReference type="AlphaFoldDB" id="T1JJ21"/>
<dbReference type="Pfam" id="PF10613">
    <property type="entry name" value="Lig_chan-Glu_bd"/>
    <property type="match status" value="1"/>
</dbReference>
<evidence type="ECO:0000313" key="24">
    <source>
        <dbReference type="EnsemblMetazoa" id="SMAR013852-PA"/>
    </source>
</evidence>
<keyword evidence="10" id="KW-0675">Receptor</keyword>
<dbReference type="OMA" id="ENYHYIF"/>
<comment type="subcellular location">
    <subcellularLocation>
        <location evidence="16">Postsynaptic cell membrane</location>
        <topology evidence="16">Multi-pass membrane protein</topology>
    </subcellularLocation>
    <subcellularLocation>
        <location evidence="17">Presynaptic cell membrane</location>
        <topology evidence="17">Multi-pass membrane protein</topology>
    </subcellularLocation>
</comment>
<evidence type="ECO:0000256" key="15">
    <source>
        <dbReference type="ARBA" id="ARBA00023303"/>
    </source>
</evidence>
<dbReference type="HOGENOM" id="CLU_007257_1_1_1"/>
<dbReference type="InterPro" id="IPR015683">
    <property type="entry name" value="Ionotropic_Glu_rcpt"/>
</dbReference>
<dbReference type="CDD" id="cd06382">
    <property type="entry name" value="PBP1_iGluR_Kainate"/>
    <property type="match status" value="1"/>
</dbReference>
<evidence type="ECO:0000259" key="22">
    <source>
        <dbReference type="SMART" id="SM00079"/>
    </source>
</evidence>
<keyword evidence="2" id="KW-0813">Transport</keyword>
<dbReference type="GO" id="GO:0042734">
    <property type="term" value="C:presynaptic membrane"/>
    <property type="evidence" value="ECO:0007669"/>
    <property type="project" value="UniProtKB-SubCell"/>
</dbReference>
<evidence type="ECO:0000256" key="19">
    <source>
        <dbReference type="PIRSR" id="PIRSR601508-2"/>
    </source>
</evidence>
<comment type="similarity">
    <text evidence="1">Belongs to the glutamate-gated ion channel (TC 1.A.10.1) family.</text>
</comment>
<name>T1JJ21_STRMM</name>
<dbReference type="SUPFAM" id="SSF53850">
    <property type="entry name" value="Periplasmic binding protein-like II"/>
    <property type="match status" value="1"/>
</dbReference>
<sequence>MNSIFSIQHLVASSLYDALRQSFFPLAKTRIIFTDDQKDSNTEHAFKYAIHRINRDKILLPNITLLYEVQYITSDDTFHTTKKACKLIQSGLVALFGPSNPLLASHIQSVCNALDIPHIEARLDMKVNDREFSINLYPSYELLGQAYQDVIQYLNWRKLALIYEDDFGFIKMQHLLRSSYNIDVLIRHATPSTYRTVLKTIRGKGYNNIFVDTHKENMDLFLRTILQLQMNDYSYHYFFTSFDADTFDLEDFKYNFVNMTAFRIVDFEHPLVRQILGDMEKFQPKGHQIVNKMSVIETEPALIYDAVHVFARGLHNLEQGSTLRIANVTCEDEIQWNDGISLYNYINAVEFHGLTGKIQFKEGKRTNFKLDVIKLKQNAIDKVGEWTPTGGINVTEPGAFYDGSVPNVTLIVTTIEEIPYVMVKKDNITGNERFDGFCIDLLKVISSIVGFKYRIELVPDGKYGAPDKETGEWSGIVRQLLDKRADLSVAALTINYARESVIDFSKPFLNLGIGILFKAPTGQPMQLFSFMNPLAIEIWLYVLCAYMLVSLTMFIVARFSPYEWNNPHPCLSEPDYFENNFSISNSFWFTIGTLMQQGSDLNPKATSTRIVGGIWWFFTLIIISSYTANLAAFLTVERMISPIENADDLVEQNEIAYGTLEQGSTMTFFRESKMDTYQKMWRYMESRKPSVFVSSYEDGIKKVLDGNYAFLMESTTIDYFVQRNCNLTKIGGTLDSKGFGIATPIGSPWRDKISLAILDLQEKGTVQMLYNKWWKNTGETCHREEKSKESKASALGLNNIGGVFVVLLSGLALAIVIAILEFCWNSKKNAQTDRQSLCSEMAEELRFALQCRGSKQRPALRRQLPHENGIMQMINKSSSAMHFESCDS</sequence>
<feature type="binding site" evidence="18">
    <location>
        <position position="498"/>
    </location>
    <ligand>
        <name>L-glutamate</name>
        <dbReference type="ChEBI" id="CHEBI:29985"/>
    </ligand>
</feature>
<dbReference type="EMBL" id="JH431944">
    <property type="status" value="NOT_ANNOTATED_CDS"/>
    <property type="molecule type" value="Genomic_DNA"/>
</dbReference>
<keyword evidence="12" id="KW-0628">Postsynaptic cell membrane</keyword>
<evidence type="ECO:0000256" key="12">
    <source>
        <dbReference type="ARBA" id="ARBA00023257"/>
    </source>
</evidence>
<evidence type="ECO:0000256" key="5">
    <source>
        <dbReference type="ARBA" id="ARBA00022729"/>
    </source>
</evidence>
<dbReference type="InterPro" id="IPR001508">
    <property type="entry name" value="Iono_Glu_rcpt_met"/>
</dbReference>
<evidence type="ECO:0000256" key="2">
    <source>
        <dbReference type="ARBA" id="ARBA00022448"/>
    </source>
</evidence>
<keyword evidence="11" id="KW-0325">Glycoprotein</keyword>
<feature type="domain" description="Ionotropic glutamate receptor C-terminal" evidence="22">
    <location>
        <begin position="409"/>
        <end position="776"/>
    </location>
</feature>
<protein>
    <recommendedName>
        <fullName evidence="26">Glutamate receptor ionotropic, kainate 2</fullName>
    </recommendedName>
</protein>
<dbReference type="PhylomeDB" id="T1JJ21"/>
<dbReference type="InterPro" id="IPR001320">
    <property type="entry name" value="Iontro_rcpt_C"/>
</dbReference>
<evidence type="ECO:0000256" key="10">
    <source>
        <dbReference type="ARBA" id="ARBA00023170"/>
    </source>
</evidence>
<evidence type="ECO:0000256" key="13">
    <source>
        <dbReference type="ARBA" id="ARBA00023273"/>
    </source>
</evidence>
<dbReference type="FunFam" id="3.40.190.10:FF:000060">
    <property type="entry name" value="Glutamate receptor ionotropic, kainate 1"/>
    <property type="match status" value="1"/>
</dbReference>
<evidence type="ECO:0000256" key="6">
    <source>
        <dbReference type="ARBA" id="ARBA00022989"/>
    </source>
</evidence>
<dbReference type="STRING" id="126957.T1JJ21"/>
<dbReference type="SMART" id="SM00079">
    <property type="entry name" value="PBPe"/>
    <property type="match status" value="1"/>
</dbReference>
<evidence type="ECO:0000256" key="7">
    <source>
        <dbReference type="ARBA" id="ARBA00023018"/>
    </source>
</evidence>